<protein>
    <submittedName>
        <fullName evidence="1">Uncharacterized protein</fullName>
    </submittedName>
</protein>
<evidence type="ECO:0000313" key="1">
    <source>
        <dbReference type="EMBL" id="VEN40165.1"/>
    </source>
</evidence>
<gene>
    <name evidence="1" type="ORF">CALMAC_LOCUS4431</name>
    <name evidence="2" type="ORF">CALMAC_LOCUS7419</name>
</gene>
<evidence type="ECO:0000313" key="3">
    <source>
        <dbReference type="Proteomes" id="UP000410492"/>
    </source>
</evidence>
<dbReference type="Proteomes" id="UP000410492">
    <property type="component" value="Unassembled WGS sequence"/>
</dbReference>
<proteinExistence type="predicted"/>
<sequence>MSNCQILLTFDLISVEYCTETILMLVKPREHKERFFNRKHYEEKLFNMKHYHSGNVQIVTVATHLDLGF</sequence>
<dbReference type="AlphaFoldDB" id="A0A653BWZ8"/>
<keyword evidence="3" id="KW-1185">Reference proteome</keyword>
<dbReference type="EMBL" id="CAACVG010006392">
    <property type="protein sequence ID" value="VEN40165.1"/>
    <property type="molecule type" value="Genomic_DNA"/>
</dbReference>
<organism evidence="1 3">
    <name type="scientific">Callosobruchus maculatus</name>
    <name type="common">Southern cowpea weevil</name>
    <name type="synonym">Pulse bruchid</name>
    <dbReference type="NCBI Taxonomy" id="64391"/>
    <lineage>
        <taxon>Eukaryota</taxon>
        <taxon>Metazoa</taxon>
        <taxon>Ecdysozoa</taxon>
        <taxon>Arthropoda</taxon>
        <taxon>Hexapoda</taxon>
        <taxon>Insecta</taxon>
        <taxon>Pterygota</taxon>
        <taxon>Neoptera</taxon>
        <taxon>Endopterygota</taxon>
        <taxon>Coleoptera</taxon>
        <taxon>Polyphaga</taxon>
        <taxon>Cucujiformia</taxon>
        <taxon>Chrysomeloidea</taxon>
        <taxon>Chrysomelidae</taxon>
        <taxon>Bruchinae</taxon>
        <taxon>Bruchini</taxon>
        <taxon>Callosobruchus</taxon>
    </lineage>
</organism>
<evidence type="ECO:0000313" key="2">
    <source>
        <dbReference type="EMBL" id="VEN44732.1"/>
    </source>
</evidence>
<accession>A0A653BWZ8</accession>
<name>A0A653BWZ8_CALMS</name>
<dbReference type="EMBL" id="CAACVG010007299">
    <property type="protein sequence ID" value="VEN44732.1"/>
    <property type="molecule type" value="Genomic_DNA"/>
</dbReference>
<reference evidence="1 3" key="1">
    <citation type="submission" date="2019-01" db="EMBL/GenBank/DDBJ databases">
        <authorList>
            <person name="Sayadi A."/>
        </authorList>
    </citation>
    <scope>NUCLEOTIDE SEQUENCE [LARGE SCALE GENOMIC DNA]</scope>
</reference>